<evidence type="ECO:0000313" key="2">
    <source>
        <dbReference type="EMBL" id="NNH77032.1"/>
    </source>
</evidence>
<evidence type="ECO:0000313" key="4">
    <source>
        <dbReference type="Proteomes" id="UP000569202"/>
    </source>
</evidence>
<accession>A0A7Y2PNU2</accession>
<dbReference type="Proteomes" id="UP000569202">
    <property type="component" value="Unassembled WGS sequence"/>
</dbReference>
<dbReference type="AlphaFoldDB" id="A0A7Y2WA77"/>
<dbReference type="RefSeq" id="WP_155859788.1">
    <property type="nucleotide sequence ID" value="NZ_JABERF010000015.1"/>
</dbReference>
<comment type="caution">
    <text evidence="2">The sequence shown here is derived from an EMBL/GenBank/DDBJ whole genome shotgun (WGS) entry which is preliminary data.</text>
</comment>
<dbReference type="EMBL" id="JABERH010000002">
    <property type="protein sequence ID" value="NNH37425.1"/>
    <property type="molecule type" value="Genomic_DNA"/>
</dbReference>
<dbReference type="EMBL" id="JABERL010000011">
    <property type="protein sequence ID" value="NNH77032.1"/>
    <property type="molecule type" value="Genomic_DNA"/>
</dbReference>
<dbReference type="Proteomes" id="UP000532147">
    <property type="component" value="Unassembled WGS sequence"/>
</dbReference>
<accession>A0A7Y2WA77</accession>
<organism evidence="2 4">
    <name type="scientific">Acinetobacter terrae</name>
    <dbReference type="NCBI Taxonomy" id="2731247"/>
    <lineage>
        <taxon>Bacteria</taxon>
        <taxon>Pseudomonadati</taxon>
        <taxon>Pseudomonadota</taxon>
        <taxon>Gammaproteobacteria</taxon>
        <taxon>Moraxellales</taxon>
        <taxon>Moraxellaceae</taxon>
        <taxon>Acinetobacter</taxon>
        <taxon>Acinetobacter Taxon 24</taxon>
    </lineage>
</organism>
<protein>
    <submittedName>
        <fullName evidence="2">Uncharacterized protein</fullName>
    </submittedName>
</protein>
<evidence type="ECO:0000313" key="1">
    <source>
        <dbReference type="EMBL" id="NNH37425.1"/>
    </source>
</evidence>
<evidence type="ECO:0000313" key="3">
    <source>
        <dbReference type="Proteomes" id="UP000532147"/>
    </source>
</evidence>
<reference evidence="3 4" key="1">
    <citation type="submission" date="2020-04" db="EMBL/GenBank/DDBJ databases">
        <title>Acinetobacter Taxon 24.</title>
        <authorList>
            <person name="Nemec A."/>
            <person name="Radolfova-Krizova L."/>
            <person name="Higgins P.G."/>
            <person name="Spanelova P."/>
        </authorList>
    </citation>
    <scope>NUCLEOTIDE SEQUENCE [LARGE SCALE GENOMIC DNA]</scope>
    <source>
        <strain evidence="1 3">ANC 4280</strain>
        <strain evidence="2 4">ANC 5380</strain>
    </source>
</reference>
<sequence>MKKQKEVNQLILDAHQSLNIVDSNPNNFISNDEVEVVPAHSSNRFIAKSSEL</sequence>
<gene>
    <name evidence="1" type="ORF">HLH11_01930</name>
    <name evidence="2" type="ORF">HLH17_04940</name>
</gene>
<proteinExistence type="predicted"/>
<name>A0A7Y2WA77_9GAMM</name>